<proteinExistence type="predicted"/>
<dbReference type="RefSeq" id="WP_344788132.1">
    <property type="nucleotide sequence ID" value="NZ_BAABCA010000004.1"/>
</dbReference>
<dbReference type="PROSITE" id="PS51257">
    <property type="entry name" value="PROKAR_LIPOPROTEIN"/>
    <property type="match status" value="1"/>
</dbReference>
<reference evidence="2" key="1">
    <citation type="journal article" date="2019" name="Int. J. Syst. Evol. Microbiol.">
        <title>The Global Catalogue of Microorganisms (GCM) 10K type strain sequencing project: providing services to taxonomists for standard genome sequencing and annotation.</title>
        <authorList>
            <consortium name="The Broad Institute Genomics Platform"/>
            <consortium name="The Broad Institute Genome Sequencing Center for Infectious Disease"/>
            <person name="Wu L."/>
            <person name="Ma J."/>
        </authorList>
    </citation>
    <scope>NUCLEOTIDE SEQUENCE [LARGE SCALE GENOMIC DNA]</scope>
    <source>
        <strain evidence="2">JCM 17630</strain>
    </source>
</reference>
<dbReference type="InterPro" id="IPR046713">
    <property type="entry name" value="DUF6786"/>
</dbReference>
<protein>
    <recommendedName>
        <fullName evidence="3">Lipoprotein</fullName>
    </recommendedName>
</protein>
<accession>A0ABP8CA05</accession>
<comment type="caution">
    <text evidence="1">The sequence shown here is derived from an EMBL/GenBank/DDBJ whole genome shotgun (WGS) entry which is preliminary data.</text>
</comment>
<dbReference type="Pfam" id="PF20583">
    <property type="entry name" value="DUF6786"/>
    <property type="match status" value="1"/>
</dbReference>
<evidence type="ECO:0000313" key="1">
    <source>
        <dbReference type="EMBL" id="GAA4236376.1"/>
    </source>
</evidence>
<evidence type="ECO:0000313" key="2">
    <source>
        <dbReference type="Proteomes" id="UP001501496"/>
    </source>
</evidence>
<evidence type="ECO:0008006" key="3">
    <source>
        <dbReference type="Google" id="ProtNLM"/>
    </source>
</evidence>
<keyword evidence="2" id="KW-1185">Reference proteome</keyword>
<organism evidence="1 2">
    <name type="scientific">Postechiella marina</name>
    <dbReference type="NCBI Taxonomy" id="943941"/>
    <lineage>
        <taxon>Bacteria</taxon>
        <taxon>Pseudomonadati</taxon>
        <taxon>Bacteroidota</taxon>
        <taxon>Flavobacteriia</taxon>
        <taxon>Flavobacteriales</taxon>
        <taxon>Flavobacteriaceae</taxon>
        <taxon>Postechiella</taxon>
    </lineage>
</organism>
<name>A0ABP8CA05_9FLAO</name>
<sequence length="404" mass="45136">MKFIPVIKQSANKLIGLFGCIALLLGCNKSIERPTFAKDLEFLSKTIQPIILKDSDARQIIVSAEFQGKIMTSTSNGLDGASYGWFNKGIIASDTVFKNRSKVGSAGRIWFGPDQGPNTVFFKRNKVTNKVEHATPKDLDTLPFKVYEQTKSSVILGNTLHLENLKGFHFYINVKRSIEILSKEHIERSLNLNIDKTIGFVGFKSITSMKNIGETNWSKNTGLLSLWDLGCFYPTPKTTVVIPLKGNKEKATVYFTPIDSTRLKIKENILFYKADANYLNKIGTLPEHTIPYFGSYSPEFNLLTIIKFSFQGGLDYVNAHPEHVSEQYRGDVINVFNDGKLGDIGPFGPFYELETSSAAKALKVGESIYHTHETYHFEGSKQDLNAISKSLLNVGLDTVNKALH</sequence>
<gene>
    <name evidence="1" type="ORF">GCM10022291_20570</name>
</gene>
<dbReference type="Proteomes" id="UP001501496">
    <property type="component" value="Unassembled WGS sequence"/>
</dbReference>
<dbReference type="EMBL" id="BAABCA010000004">
    <property type="protein sequence ID" value="GAA4236376.1"/>
    <property type="molecule type" value="Genomic_DNA"/>
</dbReference>